<feature type="domain" description="Histidine N-acetyltransferase C-terminal" evidence="1">
    <location>
        <begin position="109"/>
        <end position="172"/>
    </location>
</feature>
<dbReference type="PANTHER" id="PTHR47403">
    <property type="entry name" value="LOC100145250 PROTEIN"/>
    <property type="match status" value="1"/>
</dbReference>
<sequence length="205" mass="22898">MSAVTFHRSLAGRLCRGDDSSSEKLSRYRLLAKEGILCLFCEVGEIGPFLEELQQRLEQEYKAEAFNPVTLSQAEEEKAVLSTNVVANLLPGGGQPGSASQEGADLGRDCPLRPNALSLCTIPYPVPYHHVALHFNNIFGHSLYSVCAVFLAQLRNLLSCLSGYLIFYTYVHPSIWPGLKQFCQNSSNVMFFKDYWEELLVETDL</sequence>
<evidence type="ECO:0000313" key="3">
    <source>
        <dbReference type="Proteomes" id="UP001356427"/>
    </source>
</evidence>
<evidence type="ECO:0000313" key="2">
    <source>
        <dbReference type="EMBL" id="KAK6326395.1"/>
    </source>
</evidence>
<organism evidence="2 3">
    <name type="scientific">Coregonus suidteri</name>
    <dbReference type="NCBI Taxonomy" id="861788"/>
    <lineage>
        <taxon>Eukaryota</taxon>
        <taxon>Metazoa</taxon>
        <taxon>Chordata</taxon>
        <taxon>Craniata</taxon>
        <taxon>Vertebrata</taxon>
        <taxon>Euteleostomi</taxon>
        <taxon>Actinopterygii</taxon>
        <taxon>Neopterygii</taxon>
        <taxon>Teleostei</taxon>
        <taxon>Protacanthopterygii</taxon>
        <taxon>Salmoniformes</taxon>
        <taxon>Salmonidae</taxon>
        <taxon>Coregoninae</taxon>
        <taxon>Coregonus</taxon>
    </lineage>
</organism>
<dbReference type="EMBL" id="JAGTTL010000002">
    <property type="protein sequence ID" value="KAK6326395.1"/>
    <property type="molecule type" value="Genomic_DNA"/>
</dbReference>
<accession>A0AAN8MLL6</accession>
<dbReference type="AlphaFoldDB" id="A0AAN8MLL6"/>
<reference evidence="2 3" key="1">
    <citation type="submission" date="2021-04" db="EMBL/GenBank/DDBJ databases">
        <authorList>
            <person name="De Guttry C."/>
            <person name="Zahm M."/>
            <person name="Klopp C."/>
            <person name="Cabau C."/>
            <person name="Louis A."/>
            <person name="Berthelot C."/>
            <person name="Parey E."/>
            <person name="Roest Crollius H."/>
            <person name="Montfort J."/>
            <person name="Robinson-Rechavi M."/>
            <person name="Bucao C."/>
            <person name="Bouchez O."/>
            <person name="Gislard M."/>
            <person name="Lluch J."/>
            <person name="Milhes M."/>
            <person name="Lampietro C."/>
            <person name="Lopez Roques C."/>
            <person name="Donnadieu C."/>
            <person name="Braasch I."/>
            <person name="Desvignes T."/>
            <person name="Postlethwait J."/>
            <person name="Bobe J."/>
            <person name="Wedekind C."/>
            <person name="Guiguen Y."/>
        </authorList>
    </citation>
    <scope>NUCLEOTIDE SEQUENCE [LARGE SCALE GENOMIC DNA]</scope>
    <source>
        <strain evidence="2">Cs_M1</strain>
        <tissue evidence="2">Blood</tissue>
    </source>
</reference>
<dbReference type="Pfam" id="PF24066">
    <property type="entry name" value="Hisat_C"/>
    <property type="match status" value="1"/>
</dbReference>
<name>A0AAN8MLL6_9TELE</name>
<gene>
    <name evidence="2" type="ORF">J4Q44_G00020400</name>
</gene>
<protein>
    <recommendedName>
        <fullName evidence="1">Histidine N-acetyltransferase C-terminal domain-containing protein</fullName>
    </recommendedName>
</protein>
<dbReference type="InterPro" id="IPR056483">
    <property type="entry name" value="Hisat_C"/>
</dbReference>
<dbReference type="Proteomes" id="UP001356427">
    <property type="component" value="Unassembled WGS sequence"/>
</dbReference>
<evidence type="ECO:0000259" key="1">
    <source>
        <dbReference type="Pfam" id="PF24066"/>
    </source>
</evidence>
<proteinExistence type="predicted"/>
<dbReference type="PANTHER" id="PTHR47403:SF2">
    <property type="entry name" value="N-ACETYLTRANSFERASE 16,-LIKE"/>
    <property type="match status" value="1"/>
</dbReference>
<keyword evidence="3" id="KW-1185">Reference proteome</keyword>
<comment type="caution">
    <text evidence="2">The sequence shown here is derived from an EMBL/GenBank/DDBJ whole genome shotgun (WGS) entry which is preliminary data.</text>
</comment>